<dbReference type="RefSeq" id="WP_171046047.1">
    <property type="nucleotide sequence ID" value="NZ_JAFBWV010000012.1"/>
</dbReference>
<sequence length="117" mass="12692">MASSLFKNMQKIRRAPQGAPTEPFDQITITSSGGEPLNPTVAIEKHCGFNFVRTARFTAANKQSDFHPTPSPPHKRRSATHRVLFAATDILASMSSSCAAKRDRPAHQATEGSTGWA</sequence>
<evidence type="ECO:0000313" key="2">
    <source>
        <dbReference type="EMBL" id="MBM2414077.1"/>
    </source>
</evidence>
<comment type="caution">
    <text evidence="2">The sequence shown here is derived from an EMBL/GenBank/DDBJ whole genome shotgun (WGS) entry which is preliminary data.</text>
</comment>
<dbReference type="EMBL" id="JAFBXF010000012">
    <property type="protein sequence ID" value="MBM2418747.1"/>
    <property type="molecule type" value="Genomic_DNA"/>
</dbReference>
<reference evidence="2 5" key="1">
    <citation type="submission" date="2021-01" db="EMBL/GenBank/DDBJ databases">
        <title>Diatom-associated Roseobacters Show Island Model of Population Structure.</title>
        <authorList>
            <person name="Qu L."/>
            <person name="Feng X."/>
            <person name="Chen Y."/>
            <person name="Li L."/>
            <person name="Wang X."/>
            <person name="Hu Z."/>
            <person name="Wang H."/>
            <person name="Luo H."/>
        </authorList>
    </citation>
    <scope>NUCLEOTIDE SEQUENCE</scope>
    <source>
        <strain evidence="3 5">CC28-63</strain>
        <strain evidence="2">CC28-69</strain>
    </source>
</reference>
<feature type="region of interest" description="Disordered" evidence="1">
    <location>
        <begin position="1"/>
        <end position="25"/>
    </location>
</feature>
<accession>A0A9Q2NXQ2</accession>
<evidence type="ECO:0000313" key="4">
    <source>
        <dbReference type="Proteomes" id="UP000755667"/>
    </source>
</evidence>
<dbReference type="Proteomes" id="UP000809440">
    <property type="component" value="Unassembled WGS sequence"/>
</dbReference>
<name>A0A9Q2NXQ2_9RHOB</name>
<evidence type="ECO:0000256" key="1">
    <source>
        <dbReference type="SAM" id="MobiDB-lite"/>
    </source>
</evidence>
<dbReference type="EMBL" id="JAFBXE010000012">
    <property type="protein sequence ID" value="MBM2414077.1"/>
    <property type="molecule type" value="Genomic_DNA"/>
</dbReference>
<evidence type="ECO:0000313" key="3">
    <source>
        <dbReference type="EMBL" id="MBM2418747.1"/>
    </source>
</evidence>
<gene>
    <name evidence="2" type="ORF">JQX41_17290</name>
    <name evidence="3" type="ORF">JQX48_17305</name>
</gene>
<evidence type="ECO:0000313" key="5">
    <source>
        <dbReference type="Proteomes" id="UP000809440"/>
    </source>
</evidence>
<feature type="region of interest" description="Disordered" evidence="1">
    <location>
        <begin position="96"/>
        <end position="117"/>
    </location>
</feature>
<dbReference type="Proteomes" id="UP000755667">
    <property type="component" value="Unassembled WGS sequence"/>
</dbReference>
<protein>
    <submittedName>
        <fullName evidence="2">Uncharacterized protein</fullName>
    </submittedName>
</protein>
<keyword evidence="5" id="KW-1185">Reference proteome</keyword>
<organism evidence="2 4">
    <name type="scientific">Marivita cryptomonadis</name>
    <dbReference type="NCBI Taxonomy" id="505252"/>
    <lineage>
        <taxon>Bacteria</taxon>
        <taxon>Pseudomonadati</taxon>
        <taxon>Pseudomonadota</taxon>
        <taxon>Alphaproteobacteria</taxon>
        <taxon>Rhodobacterales</taxon>
        <taxon>Roseobacteraceae</taxon>
        <taxon>Marivita</taxon>
    </lineage>
</organism>
<dbReference type="AlphaFoldDB" id="A0A9Q2NXQ2"/>
<proteinExistence type="predicted"/>